<dbReference type="SUPFAM" id="SSF88723">
    <property type="entry name" value="PIN domain-like"/>
    <property type="match status" value="1"/>
</dbReference>
<dbReference type="KEGG" id="manq:L1994_10540"/>
<evidence type="ECO:0000313" key="2">
    <source>
        <dbReference type="EMBL" id="WFN36563.1"/>
    </source>
</evidence>
<protein>
    <submittedName>
        <fullName evidence="2">Nucleotide-binding protein</fullName>
    </submittedName>
</protein>
<dbReference type="InterPro" id="IPR029060">
    <property type="entry name" value="PIN-like_dom_sf"/>
</dbReference>
<name>A0AAF0FU50_9EURY</name>
<dbReference type="InterPro" id="IPR041120">
    <property type="entry name" value="PIN_9"/>
</dbReference>
<dbReference type="Proteomes" id="UP001218895">
    <property type="component" value="Chromosome"/>
</dbReference>
<dbReference type="RefSeq" id="WP_278099398.1">
    <property type="nucleotide sequence ID" value="NZ_CP091092.1"/>
</dbReference>
<dbReference type="EMBL" id="CP091092">
    <property type="protein sequence ID" value="WFN36563.1"/>
    <property type="molecule type" value="Genomic_DNA"/>
</dbReference>
<evidence type="ECO:0000259" key="1">
    <source>
        <dbReference type="Pfam" id="PF18477"/>
    </source>
</evidence>
<evidence type="ECO:0000313" key="3">
    <source>
        <dbReference type="Proteomes" id="UP001218895"/>
    </source>
</evidence>
<dbReference type="Gene3D" id="3.40.50.1010">
    <property type="entry name" value="5'-nuclease"/>
    <property type="match status" value="1"/>
</dbReference>
<keyword evidence="3" id="KW-1185">Reference proteome</keyword>
<accession>A0AAF0FU50</accession>
<gene>
    <name evidence="2" type="ORF">L1994_10540</name>
</gene>
<reference evidence="2" key="1">
    <citation type="submission" date="2022-01" db="EMBL/GenBank/DDBJ databases">
        <title>Complete genome of Methanomicrobium antiquum DSM 21220.</title>
        <authorList>
            <person name="Chen S.-C."/>
            <person name="You Y.-T."/>
            <person name="Zhou Y.-Z."/>
            <person name="Lai M.-C."/>
        </authorList>
    </citation>
    <scope>NUCLEOTIDE SEQUENCE</scope>
    <source>
        <strain evidence="2">DSM 21220</strain>
    </source>
</reference>
<dbReference type="Pfam" id="PF18477">
    <property type="entry name" value="PIN_9"/>
    <property type="match status" value="1"/>
</dbReference>
<dbReference type="CDD" id="cd09879">
    <property type="entry name" value="PIN_VapC_AF0591-like"/>
    <property type="match status" value="1"/>
</dbReference>
<dbReference type="AlphaFoldDB" id="A0AAF0FU50"/>
<dbReference type="GeneID" id="79950840"/>
<proteinExistence type="predicted"/>
<organism evidence="2 3">
    <name type="scientific">Methanomicrobium antiquum</name>
    <dbReference type="NCBI Taxonomy" id="487686"/>
    <lineage>
        <taxon>Archaea</taxon>
        <taxon>Methanobacteriati</taxon>
        <taxon>Methanobacteriota</taxon>
        <taxon>Stenosarchaea group</taxon>
        <taxon>Methanomicrobia</taxon>
        <taxon>Methanomicrobiales</taxon>
        <taxon>Methanomicrobiaceae</taxon>
        <taxon>Methanomicrobium</taxon>
    </lineage>
</organism>
<feature type="domain" description="VapC9 PIN-like" evidence="1">
    <location>
        <begin position="3"/>
        <end position="117"/>
    </location>
</feature>
<sequence>MKVLFDANALMIPGQFGVDIFSETENLVGSFDPVTIKGVVAELEGLSLGRGRDASAARVGLSLSRRCTVIDNVKSSIPVDDMIVKTAEEMDCMVLTNDRGLKNKLLENNIDVIVLRNQKTLEIIRG</sequence>